<comment type="similarity">
    <text evidence="3">Belongs to the Nudix hydrolase family.</text>
</comment>
<name>A0AAU9DMK8_9LACO</name>
<dbReference type="AlphaFoldDB" id="A0AAU9DMK8"/>
<evidence type="ECO:0000259" key="4">
    <source>
        <dbReference type="PROSITE" id="PS51462"/>
    </source>
</evidence>
<organism evidence="5 6">
    <name type="scientific">Xylocopilactobacillus apis</name>
    <dbReference type="NCBI Taxonomy" id="2932183"/>
    <lineage>
        <taxon>Bacteria</taxon>
        <taxon>Bacillati</taxon>
        <taxon>Bacillota</taxon>
        <taxon>Bacilli</taxon>
        <taxon>Lactobacillales</taxon>
        <taxon>Lactobacillaceae</taxon>
        <taxon>Xylocopilactobacillus</taxon>
    </lineage>
</organism>
<evidence type="ECO:0000313" key="6">
    <source>
        <dbReference type="Proteomes" id="UP001321804"/>
    </source>
</evidence>
<dbReference type="GO" id="GO:0016462">
    <property type="term" value="F:pyrophosphatase activity"/>
    <property type="evidence" value="ECO:0007669"/>
    <property type="project" value="UniProtKB-ARBA"/>
</dbReference>
<dbReference type="InterPro" id="IPR015797">
    <property type="entry name" value="NUDIX_hydrolase-like_dom_sf"/>
</dbReference>
<dbReference type="SUPFAM" id="SSF55811">
    <property type="entry name" value="Nudix"/>
    <property type="match status" value="1"/>
</dbReference>
<evidence type="ECO:0000313" key="5">
    <source>
        <dbReference type="EMBL" id="BDR56123.1"/>
    </source>
</evidence>
<evidence type="ECO:0000256" key="3">
    <source>
        <dbReference type="RuleBase" id="RU003476"/>
    </source>
</evidence>
<keyword evidence="6" id="KW-1185">Reference proteome</keyword>
<accession>A0AAU9DMK8</accession>
<dbReference type="PROSITE" id="PS00893">
    <property type="entry name" value="NUDIX_BOX"/>
    <property type="match status" value="1"/>
</dbReference>
<evidence type="ECO:0000256" key="1">
    <source>
        <dbReference type="ARBA" id="ARBA00001946"/>
    </source>
</evidence>
<dbReference type="RefSeq" id="WP_317697986.1">
    <property type="nucleotide sequence ID" value="NZ_AP026801.1"/>
</dbReference>
<feature type="domain" description="Nudix hydrolase" evidence="4">
    <location>
        <begin position="45"/>
        <end position="175"/>
    </location>
</feature>
<keyword evidence="2 3" id="KW-0378">Hydrolase</keyword>
<sequence length="186" mass="21066">MKFKKFGQKGKVLKEDKIYEGPIFDLVKQEIQTPDNLVVKRDLIKHGPAVNLLAITPDHKIILNEEYRPGVNSEVIALPAGLTDLGETDEEAARRELKEETGYIAQDVKMMTYVTSSDGFTTEMVGLALVKFDPNVRGEQHFDSDEFVTNHLVPFEEVLELVKEGKIFSAHTVASIMYFNAFERDF</sequence>
<dbReference type="PRINTS" id="PR00502">
    <property type="entry name" value="NUDIXFAMILY"/>
</dbReference>
<dbReference type="InterPro" id="IPR020084">
    <property type="entry name" value="NUDIX_hydrolase_CS"/>
</dbReference>
<dbReference type="PANTHER" id="PTHR11839:SF18">
    <property type="entry name" value="NUDIX HYDROLASE DOMAIN-CONTAINING PROTEIN"/>
    <property type="match status" value="1"/>
</dbReference>
<dbReference type="InterPro" id="IPR020476">
    <property type="entry name" value="Nudix_hydrolase"/>
</dbReference>
<dbReference type="PROSITE" id="PS51462">
    <property type="entry name" value="NUDIX"/>
    <property type="match status" value="1"/>
</dbReference>
<evidence type="ECO:0000256" key="2">
    <source>
        <dbReference type="ARBA" id="ARBA00022801"/>
    </source>
</evidence>
<dbReference type="Proteomes" id="UP001321804">
    <property type="component" value="Chromosome"/>
</dbReference>
<dbReference type="Gene3D" id="3.90.79.10">
    <property type="entry name" value="Nucleoside Triphosphate Pyrophosphohydrolase"/>
    <property type="match status" value="1"/>
</dbReference>
<dbReference type="Pfam" id="PF00293">
    <property type="entry name" value="NUDIX"/>
    <property type="match status" value="1"/>
</dbReference>
<dbReference type="GO" id="GO:0019693">
    <property type="term" value="P:ribose phosphate metabolic process"/>
    <property type="evidence" value="ECO:0007669"/>
    <property type="project" value="TreeGrafter"/>
</dbReference>
<dbReference type="EMBL" id="AP026801">
    <property type="protein sequence ID" value="BDR56123.1"/>
    <property type="molecule type" value="Genomic_DNA"/>
</dbReference>
<reference evidence="5 6" key="1">
    <citation type="journal article" date="2023" name="Microbiol. Spectr.">
        <title>Symbiosis of Carpenter Bees with Uncharacterized Lactic Acid Bacteria Showing NAD Auxotrophy.</title>
        <authorList>
            <person name="Kawasaki S."/>
            <person name="Ozawa K."/>
            <person name="Mori T."/>
            <person name="Yamamoto A."/>
            <person name="Ito M."/>
            <person name="Ohkuma M."/>
            <person name="Sakamoto M."/>
            <person name="Matsutani M."/>
        </authorList>
    </citation>
    <scope>NUCLEOTIDE SEQUENCE [LARGE SCALE GENOMIC DNA]</scope>
    <source>
        <strain evidence="5 6">KimC2</strain>
    </source>
</reference>
<comment type="cofactor">
    <cofactor evidence="1">
        <name>Mg(2+)</name>
        <dbReference type="ChEBI" id="CHEBI:18420"/>
    </cofactor>
</comment>
<gene>
    <name evidence="5" type="ORF">KIMC2_06850</name>
</gene>
<protein>
    <submittedName>
        <fullName evidence="5">Phosphohydrolase</fullName>
    </submittedName>
</protein>
<dbReference type="PANTHER" id="PTHR11839">
    <property type="entry name" value="UDP/ADP-SUGAR PYROPHOSPHATASE"/>
    <property type="match status" value="1"/>
</dbReference>
<proteinExistence type="inferred from homology"/>
<dbReference type="CDD" id="cd03424">
    <property type="entry name" value="NUDIX_ADPRase_Nudt5_UGPPase_Nudt14"/>
    <property type="match status" value="1"/>
</dbReference>
<dbReference type="InterPro" id="IPR000086">
    <property type="entry name" value="NUDIX_hydrolase_dom"/>
</dbReference>
<dbReference type="KEGG" id="xak:KIMC2_06850"/>
<dbReference type="GO" id="GO:0006753">
    <property type="term" value="P:nucleoside phosphate metabolic process"/>
    <property type="evidence" value="ECO:0007669"/>
    <property type="project" value="TreeGrafter"/>
</dbReference>